<dbReference type="Proteomes" id="UP001603013">
    <property type="component" value="Unassembled WGS sequence"/>
</dbReference>
<organism evidence="2 3">
    <name type="scientific">Streptomyces lateritius</name>
    <dbReference type="NCBI Taxonomy" id="67313"/>
    <lineage>
        <taxon>Bacteria</taxon>
        <taxon>Bacillati</taxon>
        <taxon>Actinomycetota</taxon>
        <taxon>Actinomycetes</taxon>
        <taxon>Kitasatosporales</taxon>
        <taxon>Streptomycetaceae</taxon>
        <taxon>Streptomyces</taxon>
    </lineage>
</organism>
<evidence type="ECO:0000313" key="2">
    <source>
        <dbReference type="EMBL" id="MFF8277307.1"/>
    </source>
</evidence>
<evidence type="ECO:0008006" key="4">
    <source>
        <dbReference type="Google" id="ProtNLM"/>
    </source>
</evidence>
<protein>
    <recommendedName>
        <fullName evidence="4">Nitroreductase</fullName>
    </recommendedName>
</protein>
<feature type="region of interest" description="Disordered" evidence="1">
    <location>
        <begin position="1"/>
        <end position="25"/>
    </location>
</feature>
<evidence type="ECO:0000313" key="3">
    <source>
        <dbReference type="Proteomes" id="UP001603013"/>
    </source>
</evidence>
<sequence length="445" mass="45118">MTHLSLGTPPTPTAPRTPAAGGPTGLRDALALARSERVPGPDFPAGPAVTAWPGEGIAVPAALDALLGASLAGGRLRPAASAGALHPVNAHLLVGPGGRVPPGRYAYDPVAHRLHARGGAPADAPDGVVVVLTVTARRTVSHYGHRAWPLLLLDTGHTLAALALAGADAFCEDADGRLLAAAAGLTKGAGEPEHAVAAVWSGPDDRPDARTLTRWAAHGPGTPPSPGRRLPAPTDLRDAWKALAEVTSAAAEESWRGFPGLPRPLPRPRRRSTEPGFGGRPGHAVLGRLLRAAERAGPEGVRWCVAVGGRDAAVLGLPGPHVLATGDARPTLAAWAAGQAWLGATGAVLLAHGCTEDASPADIRHTHVRAGYAVGLTQVLAQEAGLATRPVGSWQHADLGAALGGPPGRSPILHALALGRHPSREASATAPRPTRESSVEGAPPS</sequence>
<feature type="region of interest" description="Disordered" evidence="1">
    <location>
        <begin position="254"/>
        <end position="282"/>
    </location>
</feature>
<dbReference type="Gene3D" id="3.40.109.10">
    <property type="entry name" value="NADH Oxidase"/>
    <property type="match status" value="2"/>
</dbReference>
<reference evidence="2 3" key="1">
    <citation type="submission" date="2024-10" db="EMBL/GenBank/DDBJ databases">
        <title>The Natural Products Discovery Center: Release of the First 8490 Sequenced Strains for Exploring Actinobacteria Biosynthetic Diversity.</title>
        <authorList>
            <person name="Kalkreuter E."/>
            <person name="Kautsar S.A."/>
            <person name="Yang D."/>
            <person name="Bader C.D."/>
            <person name="Teijaro C.N."/>
            <person name="Fluegel L."/>
            <person name="Davis C.M."/>
            <person name="Simpson J.R."/>
            <person name="Lauterbach L."/>
            <person name="Steele A.D."/>
            <person name="Gui C."/>
            <person name="Meng S."/>
            <person name="Li G."/>
            <person name="Viehrig K."/>
            <person name="Ye F."/>
            <person name="Su P."/>
            <person name="Kiefer A.F."/>
            <person name="Nichols A."/>
            <person name="Cepeda A.J."/>
            <person name="Yan W."/>
            <person name="Fan B."/>
            <person name="Jiang Y."/>
            <person name="Adhikari A."/>
            <person name="Zheng C.-J."/>
            <person name="Schuster L."/>
            <person name="Cowan T.M."/>
            <person name="Smanski M.J."/>
            <person name="Chevrette M.G."/>
            <person name="De Carvalho L.P.S."/>
            <person name="Shen B."/>
        </authorList>
    </citation>
    <scope>NUCLEOTIDE SEQUENCE [LARGE SCALE GENOMIC DNA]</scope>
    <source>
        <strain evidence="2 3">NPDC015755</strain>
    </source>
</reference>
<name>A0ABW6YCL8_9ACTN</name>
<dbReference type="RefSeq" id="WP_391934608.1">
    <property type="nucleotide sequence ID" value="NZ_JBIBSM010000006.1"/>
</dbReference>
<gene>
    <name evidence="2" type="ORF">ACF05T_14540</name>
</gene>
<dbReference type="InterPro" id="IPR000415">
    <property type="entry name" value="Nitroreductase-like"/>
</dbReference>
<proteinExistence type="predicted"/>
<keyword evidence="3" id="KW-1185">Reference proteome</keyword>
<comment type="caution">
    <text evidence="2">The sequence shown here is derived from an EMBL/GenBank/DDBJ whole genome shotgun (WGS) entry which is preliminary data.</text>
</comment>
<feature type="region of interest" description="Disordered" evidence="1">
    <location>
        <begin position="418"/>
        <end position="445"/>
    </location>
</feature>
<dbReference type="SUPFAM" id="SSF55469">
    <property type="entry name" value="FMN-dependent nitroreductase-like"/>
    <property type="match status" value="1"/>
</dbReference>
<dbReference type="EMBL" id="JBIBSM010000006">
    <property type="protein sequence ID" value="MFF8277307.1"/>
    <property type="molecule type" value="Genomic_DNA"/>
</dbReference>
<feature type="region of interest" description="Disordered" evidence="1">
    <location>
        <begin position="200"/>
        <end position="231"/>
    </location>
</feature>
<accession>A0ABW6YCL8</accession>
<evidence type="ECO:0000256" key="1">
    <source>
        <dbReference type="SAM" id="MobiDB-lite"/>
    </source>
</evidence>